<evidence type="ECO:0000256" key="10">
    <source>
        <dbReference type="ARBA" id="ARBA00023303"/>
    </source>
</evidence>
<evidence type="ECO:0000313" key="14">
    <source>
        <dbReference type="Proteomes" id="UP000596742"/>
    </source>
</evidence>
<dbReference type="GO" id="GO:0015280">
    <property type="term" value="F:ligand-gated sodium channel activity"/>
    <property type="evidence" value="ECO:0007669"/>
    <property type="project" value="TreeGrafter"/>
</dbReference>
<comment type="similarity">
    <text evidence="11">Belongs to the amiloride-sensitive sodium channel (TC 1.A.6) family.</text>
</comment>
<dbReference type="Gene3D" id="1.10.287.770">
    <property type="entry name" value="YojJ-like"/>
    <property type="match status" value="1"/>
</dbReference>
<dbReference type="PANTHER" id="PTHR11690:SF248">
    <property type="entry name" value="PICKPOCKET 17, ISOFORM A"/>
    <property type="match status" value="1"/>
</dbReference>
<evidence type="ECO:0000256" key="7">
    <source>
        <dbReference type="ARBA" id="ARBA00023065"/>
    </source>
</evidence>
<evidence type="ECO:0000256" key="5">
    <source>
        <dbReference type="ARBA" id="ARBA00022989"/>
    </source>
</evidence>
<dbReference type="EMBL" id="UYJE01007174">
    <property type="protein sequence ID" value="VDI52470.1"/>
    <property type="molecule type" value="Genomic_DNA"/>
</dbReference>
<keyword evidence="3 11" id="KW-0894">Sodium channel</keyword>
<evidence type="ECO:0000313" key="13">
    <source>
        <dbReference type="EMBL" id="VDI52470.1"/>
    </source>
</evidence>
<evidence type="ECO:0000256" key="8">
    <source>
        <dbReference type="ARBA" id="ARBA00023136"/>
    </source>
</evidence>
<comment type="caution">
    <text evidence="13">The sequence shown here is derived from an EMBL/GenBank/DDBJ whole genome shotgun (WGS) entry which is preliminary data.</text>
</comment>
<keyword evidence="6" id="KW-0915">Sodium</keyword>
<sequence length="473" mass="52474">MPETIGDKLKDFAGNTSIHGFGRIADSVFILRKVFWICALSASFGMCVFQVYRLSLQYISEGVNTKVSVSYKELEFPAVTICNLNPLKLSDVLLEPDLFQILNETEHAFGMSINYPYPKTSFPHTVPYDTGFSPMHTAKEVFRLRMGNYTKDEIVNMSIPMHEFILLCRFQGAACEATETTQIRDEDYGICYTFAPKIPIAKLAGPSMGLEFILNVHQQEYIPFITDSSGIRVAIHNRKYSPDIRGSGISIATSVETSIALTQRSFIRHPGRDGSQCDKDNKYSAILVCMEKCIGKGVANTCGCLSSWLHGADKVETMCSTPAEIHCMKQVQSAISSFSAEDCDCKVPCREVAYNKEVSTTAYPAVNQQGVLEVILNTDSASFGALRESIVYLKVYLASLTDELTEEELAYTEENFVSDIGGQLGLWVGMSVLSITEVVELIILLCIWCGSRKKDSKTDVENFDKKRSSIANS</sequence>
<keyword evidence="10 11" id="KW-0407">Ion channel</keyword>
<evidence type="ECO:0000256" key="12">
    <source>
        <dbReference type="SAM" id="Phobius"/>
    </source>
</evidence>
<comment type="subcellular location">
    <subcellularLocation>
        <location evidence="1">Membrane</location>
        <topology evidence="1">Multi-pass membrane protein</topology>
    </subcellularLocation>
</comment>
<evidence type="ECO:0000256" key="6">
    <source>
        <dbReference type="ARBA" id="ARBA00023053"/>
    </source>
</evidence>
<reference evidence="13" key="1">
    <citation type="submission" date="2018-11" db="EMBL/GenBank/DDBJ databases">
        <authorList>
            <person name="Alioto T."/>
            <person name="Alioto T."/>
        </authorList>
    </citation>
    <scope>NUCLEOTIDE SEQUENCE</scope>
</reference>
<keyword evidence="2 11" id="KW-0813">Transport</keyword>
<feature type="transmembrane region" description="Helical" evidence="12">
    <location>
        <begin position="424"/>
        <end position="448"/>
    </location>
</feature>
<protein>
    <submittedName>
        <fullName evidence="13">Acid-sensing ion channel 5</fullName>
    </submittedName>
</protein>
<gene>
    <name evidence="13" type="ORF">MGAL_10B022195</name>
</gene>
<keyword evidence="14" id="KW-1185">Reference proteome</keyword>
<evidence type="ECO:0000256" key="3">
    <source>
        <dbReference type="ARBA" id="ARBA00022461"/>
    </source>
</evidence>
<dbReference type="PRINTS" id="PR01078">
    <property type="entry name" value="AMINACHANNEL"/>
</dbReference>
<keyword evidence="8 12" id="KW-0472">Membrane</keyword>
<keyword evidence="9 11" id="KW-0739">Sodium transport</keyword>
<dbReference type="InterPro" id="IPR001873">
    <property type="entry name" value="ENaC"/>
</dbReference>
<evidence type="ECO:0000256" key="11">
    <source>
        <dbReference type="RuleBase" id="RU000679"/>
    </source>
</evidence>
<dbReference type="Proteomes" id="UP000596742">
    <property type="component" value="Unassembled WGS sequence"/>
</dbReference>
<dbReference type="Gene3D" id="2.60.470.10">
    <property type="entry name" value="Acid-sensing ion channels like domains"/>
    <property type="match status" value="1"/>
</dbReference>
<dbReference type="Pfam" id="PF00858">
    <property type="entry name" value="ASC"/>
    <property type="match status" value="1"/>
</dbReference>
<proteinExistence type="inferred from homology"/>
<name>A0A8B6FMM5_MYTGA</name>
<evidence type="ECO:0000256" key="1">
    <source>
        <dbReference type="ARBA" id="ARBA00004141"/>
    </source>
</evidence>
<evidence type="ECO:0000256" key="4">
    <source>
        <dbReference type="ARBA" id="ARBA00022692"/>
    </source>
</evidence>
<dbReference type="PANTHER" id="PTHR11690">
    <property type="entry name" value="AMILORIDE-SENSITIVE SODIUM CHANNEL-RELATED"/>
    <property type="match status" value="1"/>
</dbReference>
<dbReference type="AlphaFoldDB" id="A0A8B6FMM5"/>
<keyword evidence="7 11" id="KW-0406">Ion transport</keyword>
<organism evidence="13 14">
    <name type="scientific">Mytilus galloprovincialis</name>
    <name type="common">Mediterranean mussel</name>
    <dbReference type="NCBI Taxonomy" id="29158"/>
    <lineage>
        <taxon>Eukaryota</taxon>
        <taxon>Metazoa</taxon>
        <taxon>Spiralia</taxon>
        <taxon>Lophotrochozoa</taxon>
        <taxon>Mollusca</taxon>
        <taxon>Bivalvia</taxon>
        <taxon>Autobranchia</taxon>
        <taxon>Pteriomorphia</taxon>
        <taxon>Mytilida</taxon>
        <taxon>Mytiloidea</taxon>
        <taxon>Mytilidae</taxon>
        <taxon>Mytilinae</taxon>
        <taxon>Mytilus</taxon>
    </lineage>
</organism>
<dbReference type="GO" id="GO:0005886">
    <property type="term" value="C:plasma membrane"/>
    <property type="evidence" value="ECO:0007669"/>
    <property type="project" value="TreeGrafter"/>
</dbReference>
<evidence type="ECO:0000256" key="9">
    <source>
        <dbReference type="ARBA" id="ARBA00023201"/>
    </source>
</evidence>
<accession>A0A8B6FMM5</accession>
<evidence type="ECO:0000256" key="2">
    <source>
        <dbReference type="ARBA" id="ARBA00022448"/>
    </source>
</evidence>
<keyword evidence="5 12" id="KW-1133">Transmembrane helix</keyword>
<keyword evidence="4 11" id="KW-0812">Transmembrane</keyword>
<dbReference type="OrthoDB" id="6110812at2759"/>